<keyword evidence="3" id="KW-0648">Protein biosynthesis</keyword>
<feature type="region of interest" description="Disordered" evidence="4">
    <location>
        <begin position="303"/>
        <end position="353"/>
    </location>
</feature>
<dbReference type="EMBL" id="CAUWAG010000010">
    <property type="protein sequence ID" value="CAJ2507890.1"/>
    <property type="molecule type" value="Genomic_DNA"/>
</dbReference>
<dbReference type="PANTHER" id="PTHR10938">
    <property type="entry name" value="TRANSLATION INITIATION FACTOR IF-3"/>
    <property type="match status" value="1"/>
</dbReference>
<keyword evidence="6" id="KW-1185">Reference proteome</keyword>
<dbReference type="PANTHER" id="PTHR10938:SF0">
    <property type="entry name" value="TRANSLATION INITIATION FACTOR IF-3, MITOCHONDRIAL"/>
    <property type="match status" value="1"/>
</dbReference>
<dbReference type="GO" id="GO:0043022">
    <property type="term" value="F:ribosome binding"/>
    <property type="evidence" value="ECO:0007669"/>
    <property type="project" value="TreeGrafter"/>
</dbReference>
<evidence type="ECO:0000256" key="1">
    <source>
        <dbReference type="ARBA" id="ARBA00005439"/>
    </source>
</evidence>
<evidence type="ECO:0000256" key="2">
    <source>
        <dbReference type="ARBA" id="ARBA00022540"/>
    </source>
</evidence>
<dbReference type="GO" id="GO:0003743">
    <property type="term" value="F:translation initiation factor activity"/>
    <property type="evidence" value="ECO:0007669"/>
    <property type="project" value="UniProtKB-KW"/>
</dbReference>
<protein>
    <submittedName>
        <fullName evidence="5">Uu.00g090760.m01.CDS01</fullName>
    </submittedName>
</protein>
<dbReference type="GO" id="GO:0070124">
    <property type="term" value="P:mitochondrial translational initiation"/>
    <property type="evidence" value="ECO:0007669"/>
    <property type="project" value="TreeGrafter"/>
</dbReference>
<evidence type="ECO:0000313" key="5">
    <source>
        <dbReference type="EMBL" id="CAJ2507890.1"/>
    </source>
</evidence>
<dbReference type="SUPFAM" id="SSF55200">
    <property type="entry name" value="Translation initiation factor IF3, C-terminal domain"/>
    <property type="match status" value="1"/>
</dbReference>
<keyword evidence="2" id="KW-0396">Initiation factor</keyword>
<dbReference type="FunFam" id="3.30.110.10:FF:000006">
    <property type="entry name" value="Probable translation initiation factor, mitochondrial"/>
    <property type="match status" value="1"/>
</dbReference>
<comment type="caution">
    <text evidence="5">The sequence shown here is derived from an EMBL/GenBank/DDBJ whole genome shotgun (WGS) entry which is preliminary data.</text>
</comment>
<dbReference type="GO" id="GO:0005739">
    <property type="term" value="C:mitochondrion"/>
    <property type="evidence" value="ECO:0007669"/>
    <property type="project" value="TreeGrafter"/>
</dbReference>
<feature type="compositionally biased region" description="Acidic residues" evidence="4">
    <location>
        <begin position="311"/>
        <end position="328"/>
    </location>
</feature>
<feature type="region of interest" description="Disordered" evidence="4">
    <location>
        <begin position="90"/>
        <end position="112"/>
    </location>
</feature>
<dbReference type="InterPro" id="IPR036788">
    <property type="entry name" value="T_IF-3_C_sf"/>
</dbReference>
<evidence type="ECO:0000256" key="4">
    <source>
        <dbReference type="SAM" id="MobiDB-lite"/>
    </source>
</evidence>
<gene>
    <name evidence="5" type="ORF">KHLLAP_LOCUS8358</name>
</gene>
<accession>A0AAI8YKA6</accession>
<feature type="compositionally biased region" description="Low complexity" evidence="4">
    <location>
        <begin position="90"/>
        <end position="107"/>
    </location>
</feature>
<dbReference type="InterPro" id="IPR001288">
    <property type="entry name" value="Translation_initiation_fac_3"/>
</dbReference>
<sequence>MRHTRCLYSPARALRRVFLPDLSSGSNGLLSSTSLTKPIPRLPYLKPTAGIPSATTPLRTLATTPALRRIERKKHLTNDEIPYRWIRIASAPSPDSPSSGNSDLSPPQRTESVLSTLNRKTHMLIMVAPPPPPPLSDPSDPDSPPLISGPSAAICRIIDKVAAAAEASAAAKTARRKAVNKKELELNWAIAPNDLEHKLRRLREFLDKGMHVELMLARKRRGRPATAAESAEVLRRIREAVEEVPGAKEVRKMDGTVGGVVRMFFEGLALGSKEKKKAVEEAARAEEAAWAREEAARAKEVEEAARAKEVGEEDNGGVVEVAEEEEEISQAGEKGEEAEEGSVVREADEKGER</sequence>
<feature type="compositionally biased region" description="Pro residues" evidence="4">
    <location>
        <begin position="128"/>
        <end position="144"/>
    </location>
</feature>
<dbReference type="GO" id="GO:0032790">
    <property type="term" value="P:ribosome disassembly"/>
    <property type="evidence" value="ECO:0007669"/>
    <property type="project" value="TreeGrafter"/>
</dbReference>
<dbReference type="Proteomes" id="UP001295740">
    <property type="component" value="Unassembled WGS sequence"/>
</dbReference>
<organism evidence="5 6">
    <name type="scientific">Anthostomella pinea</name>
    <dbReference type="NCBI Taxonomy" id="933095"/>
    <lineage>
        <taxon>Eukaryota</taxon>
        <taxon>Fungi</taxon>
        <taxon>Dikarya</taxon>
        <taxon>Ascomycota</taxon>
        <taxon>Pezizomycotina</taxon>
        <taxon>Sordariomycetes</taxon>
        <taxon>Xylariomycetidae</taxon>
        <taxon>Xylariales</taxon>
        <taxon>Xylariaceae</taxon>
        <taxon>Anthostomella</taxon>
    </lineage>
</organism>
<evidence type="ECO:0000256" key="3">
    <source>
        <dbReference type="ARBA" id="ARBA00022917"/>
    </source>
</evidence>
<dbReference type="AlphaFoldDB" id="A0AAI8YKA6"/>
<dbReference type="Gene3D" id="3.30.110.10">
    <property type="entry name" value="Translation initiation factor 3 (IF-3), C-terminal domain"/>
    <property type="match status" value="1"/>
</dbReference>
<proteinExistence type="inferred from homology"/>
<comment type="similarity">
    <text evidence="1">Belongs to the IF-3 family.</text>
</comment>
<feature type="region of interest" description="Disordered" evidence="4">
    <location>
        <begin position="127"/>
        <end position="148"/>
    </location>
</feature>
<feature type="compositionally biased region" description="Basic and acidic residues" evidence="4">
    <location>
        <begin position="342"/>
        <end position="353"/>
    </location>
</feature>
<evidence type="ECO:0000313" key="6">
    <source>
        <dbReference type="Proteomes" id="UP001295740"/>
    </source>
</evidence>
<name>A0AAI8YKA6_9PEZI</name>
<reference evidence="5" key="1">
    <citation type="submission" date="2023-10" db="EMBL/GenBank/DDBJ databases">
        <authorList>
            <person name="Hackl T."/>
        </authorList>
    </citation>
    <scope>NUCLEOTIDE SEQUENCE</scope>
</reference>